<sequence length="869" mass="97402">MNCCIRKIRCAFGPSPCFICCISNLRESTTTRLCYTLILLATMVLSISSHEGGLVGRLYLQFKTEIDDLCYRIWGGRECERFSGYIAIYRLCLPLFLFHFFMTFFTIGVSSSQTVRGKLHNGFWLWKILLLFGLYILAYSFPALEGLVAVWMIIGIVGALIFIYIQHISLIDFAYEVNGNWHDKSKKNCAYAFCIYCVTLLLYLATFGAYSMFVIFYGLPHDCTLNLAITGLNAGLTALFGICSAFSNTLRRRQLWLPGAVTSAFVAYLTYSALSSQPKYLSSNVPWQRRTIQNVAERKNISIHPLTIVVDQLNQLLSDQFALETTQSPSGTGSGGKSSKPTIMVNQCVPGGISTLSEHVRKDVVTLFGLTLVIGWSIYSSIRATMQARRMGIRTRRERLKQLLSPIEENPEPGDHTLLKPAKSPPSPSQQTNTDESVPTHYLSRKEVKRQEKALNMLASAVADLPNPKVFRRPSARQPENQVMKTPYLKRTGNNHLEIPGEVNRAPSRRERDASVQNRNQSVKSTLRVSSSVPDLTMTMRQLAKEAQRRANICEFDWSPEVVNGLLPAAEKESRPEGPKGSIRQKRKWSVKKDKKTSPQSKQVLRQLHPAKRKALKRMDSRQVTRKRLSKSGWKDSSEELVKRLSLLSPDSLPENFGSHALPHGLHTPSSNSPFFKNGNAMYLLPTKRLSHPQIGPALSTSSLDLGEQADLISLSSPNDLQLQRARWVSELVVSKQGVRLLESEPNLAASFAFIGPMMTTAAPRDGYLIYNEVIASVYSYPWFHFIFALSTLYLMAQLTNWYNPQISGVETLSGSWATVWMKLTSCWLALILYAWTIACPRLCIGRRLGDTPLTPRTPQSSPGTAATV</sequence>
<reference evidence="8" key="1">
    <citation type="submission" date="2024-06" db="EMBL/GenBank/DDBJ databases">
        <authorList>
            <person name="Liu X."/>
            <person name="Lenzi L."/>
            <person name="Haldenby T S."/>
            <person name="Uol C."/>
        </authorList>
    </citation>
    <scope>NUCLEOTIDE SEQUENCE</scope>
</reference>
<comment type="similarity">
    <text evidence="2">Belongs to the TDE1 family.</text>
</comment>
<feature type="transmembrane region" description="Helical" evidence="7">
    <location>
        <begin position="123"/>
        <end position="141"/>
    </location>
</feature>
<dbReference type="EMBL" id="CAXLJL010000112">
    <property type="protein sequence ID" value="CAL5131873.1"/>
    <property type="molecule type" value="Genomic_DNA"/>
</dbReference>
<feature type="region of interest" description="Disordered" evidence="6">
    <location>
        <begin position="492"/>
        <end position="530"/>
    </location>
</feature>
<evidence type="ECO:0000256" key="1">
    <source>
        <dbReference type="ARBA" id="ARBA00004141"/>
    </source>
</evidence>
<feature type="transmembrane region" description="Helical" evidence="7">
    <location>
        <begin position="778"/>
        <end position="797"/>
    </location>
</feature>
<gene>
    <name evidence="8" type="ORF">CDAUBV1_LOCUS4411</name>
</gene>
<dbReference type="AlphaFoldDB" id="A0AAV2T325"/>
<evidence type="ECO:0000256" key="2">
    <source>
        <dbReference type="ARBA" id="ARBA00006665"/>
    </source>
</evidence>
<evidence type="ECO:0000256" key="7">
    <source>
        <dbReference type="SAM" id="Phobius"/>
    </source>
</evidence>
<keyword evidence="5 7" id="KW-0472">Membrane</keyword>
<proteinExistence type="inferred from homology"/>
<feature type="compositionally biased region" description="Basic residues" evidence="6">
    <location>
        <begin position="583"/>
        <end position="595"/>
    </location>
</feature>
<feature type="transmembrane region" description="Helical" evidence="7">
    <location>
        <begin position="190"/>
        <end position="219"/>
    </location>
</feature>
<evidence type="ECO:0000256" key="3">
    <source>
        <dbReference type="ARBA" id="ARBA00022692"/>
    </source>
</evidence>
<accession>A0AAV2T325</accession>
<dbReference type="Proteomes" id="UP001497525">
    <property type="component" value="Unassembled WGS sequence"/>
</dbReference>
<comment type="caution">
    <text evidence="8">The sequence shown here is derived from an EMBL/GenBank/DDBJ whole genome shotgun (WGS) entry which is preliminary data.</text>
</comment>
<evidence type="ECO:0000256" key="5">
    <source>
        <dbReference type="ARBA" id="ARBA00023136"/>
    </source>
</evidence>
<evidence type="ECO:0000313" key="9">
    <source>
        <dbReference type="Proteomes" id="UP001497525"/>
    </source>
</evidence>
<evidence type="ECO:0000256" key="6">
    <source>
        <dbReference type="SAM" id="MobiDB-lite"/>
    </source>
</evidence>
<feature type="compositionally biased region" description="Polar residues" evidence="6">
    <location>
        <begin position="515"/>
        <end position="530"/>
    </location>
</feature>
<organism evidence="8 9">
    <name type="scientific">Calicophoron daubneyi</name>
    <name type="common">Rumen fluke</name>
    <name type="synonym">Paramphistomum daubneyi</name>
    <dbReference type="NCBI Taxonomy" id="300641"/>
    <lineage>
        <taxon>Eukaryota</taxon>
        <taxon>Metazoa</taxon>
        <taxon>Spiralia</taxon>
        <taxon>Lophotrochozoa</taxon>
        <taxon>Platyhelminthes</taxon>
        <taxon>Trematoda</taxon>
        <taxon>Digenea</taxon>
        <taxon>Plagiorchiida</taxon>
        <taxon>Pronocephalata</taxon>
        <taxon>Paramphistomoidea</taxon>
        <taxon>Paramphistomidae</taxon>
        <taxon>Calicophoron</taxon>
    </lineage>
</organism>
<feature type="region of interest" description="Disordered" evidence="6">
    <location>
        <begin position="569"/>
        <end position="635"/>
    </location>
</feature>
<keyword evidence="3 7" id="KW-0812">Transmembrane</keyword>
<feature type="region of interest" description="Disordered" evidence="6">
    <location>
        <begin position="404"/>
        <end position="440"/>
    </location>
</feature>
<feature type="transmembrane region" description="Helical" evidence="7">
    <location>
        <begin position="87"/>
        <end position="111"/>
    </location>
</feature>
<feature type="transmembrane region" description="Helical" evidence="7">
    <location>
        <begin position="225"/>
        <end position="243"/>
    </location>
</feature>
<dbReference type="Pfam" id="PF03348">
    <property type="entry name" value="Serinc"/>
    <property type="match status" value="2"/>
</dbReference>
<dbReference type="InterPro" id="IPR005016">
    <property type="entry name" value="TDE1/TMS"/>
</dbReference>
<name>A0AAV2T325_CALDB</name>
<dbReference type="GO" id="GO:0016020">
    <property type="term" value="C:membrane"/>
    <property type="evidence" value="ECO:0007669"/>
    <property type="project" value="UniProtKB-SubCell"/>
</dbReference>
<dbReference type="PANTHER" id="PTHR10383:SF9">
    <property type="entry name" value="SERINE INCORPORATOR, ISOFORM F"/>
    <property type="match status" value="1"/>
</dbReference>
<keyword evidence="4 7" id="KW-1133">Transmembrane helix</keyword>
<feature type="transmembrane region" description="Helical" evidence="7">
    <location>
        <begin position="817"/>
        <end position="839"/>
    </location>
</feature>
<feature type="transmembrane region" description="Helical" evidence="7">
    <location>
        <begin position="147"/>
        <end position="165"/>
    </location>
</feature>
<dbReference type="PANTHER" id="PTHR10383">
    <property type="entry name" value="SERINE INCORPORATOR"/>
    <property type="match status" value="1"/>
</dbReference>
<evidence type="ECO:0008006" key="10">
    <source>
        <dbReference type="Google" id="ProtNLM"/>
    </source>
</evidence>
<feature type="transmembrane region" description="Helical" evidence="7">
    <location>
        <begin position="255"/>
        <end position="274"/>
    </location>
</feature>
<protein>
    <recommendedName>
        <fullName evidence="10">Serine incorporator 5</fullName>
    </recommendedName>
</protein>
<feature type="transmembrane region" description="Helical" evidence="7">
    <location>
        <begin position="33"/>
        <end position="50"/>
    </location>
</feature>
<comment type="subcellular location">
    <subcellularLocation>
        <location evidence="1">Membrane</location>
        <topology evidence="1">Multi-pass membrane protein</topology>
    </subcellularLocation>
</comment>
<evidence type="ECO:0000313" key="8">
    <source>
        <dbReference type="EMBL" id="CAL5131873.1"/>
    </source>
</evidence>
<feature type="transmembrane region" description="Helical" evidence="7">
    <location>
        <begin position="364"/>
        <end position="382"/>
    </location>
</feature>
<evidence type="ECO:0000256" key="4">
    <source>
        <dbReference type="ARBA" id="ARBA00022989"/>
    </source>
</evidence>